<dbReference type="InterPro" id="IPR004087">
    <property type="entry name" value="KH_dom"/>
</dbReference>
<evidence type="ECO:0000259" key="4">
    <source>
        <dbReference type="SMART" id="SM00322"/>
    </source>
</evidence>
<feature type="region of interest" description="Disordered" evidence="3">
    <location>
        <begin position="1"/>
        <end position="132"/>
    </location>
</feature>
<feature type="domain" description="K Homology" evidence="4">
    <location>
        <begin position="161"/>
        <end position="231"/>
    </location>
</feature>
<evidence type="ECO:0000313" key="5">
    <source>
        <dbReference type="EMBL" id="CDS12502.1"/>
    </source>
</evidence>
<feature type="domain" description="K Homology" evidence="4">
    <location>
        <begin position="427"/>
        <end position="497"/>
    </location>
</feature>
<keyword evidence="1" id="KW-0677">Repeat</keyword>
<feature type="compositionally biased region" description="Acidic residues" evidence="3">
    <location>
        <begin position="80"/>
        <end position="89"/>
    </location>
</feature>
<dbReference type="InterPro" id="IPR036612">
    <property type="entry name" value="KH_dom_type_1_sf"/>
</dbReference>
<dbReference type="PROSITE" id="PS50084">
    <property type="entry name" value="KH_TYPE_1"/>
    <property type="match status" value="3"/>
</dbReference>
<dbReference type="GO" id="GO:0003723">
    <property type="term" value="F:RNA binding"/>
    <property type="evidence" value="ECO:0007669"/>
    <property type="project" value="UniProtKB-UniRule"/>
</dbReference>
<dbReference type="InterPro" id="IPR004088">
    <property type="entry name" value="KH_dom_type_1"/>
</dbReference>
<proteinExistence type="predicted"/>
<evidence type="ECO:0000256" key="3">
    <source>
        <dbReference type="SAM" id="MobiDB-lite"/>
    </source>
</evidence>
<dbReference type="Gene3D" id="3.30.1370.10">
    <property type="entry name" value="K Homology domain, type 1"/>
    <property type="match status" value="3"/>
</dbReference>
<feature type="compositionally biased region" description="Basic and acidic residues" evidence="3">
    <location>
        <begin position="13"/>
        <end position="38"/>
    </location>
</feature>
<organism evidence="5">
    <name type="scientific">Lichtheimia ramosa</name>
    <dbReference type="NCBI Taxonomy" id="688394"/>
    <lineage>
        <taxon>Eukaryota</taxon>
        <taxon>Fungi</taxon>
        <taxon>Fungi incertae sedis</taxon>
        <taxon>Mucoromycota</taxon>
        <taxon>Mucoromycotina</taxon>
        <taxon>Mucoromycetes</taxon>
        <taxon>Mucorales</taxon>
        <taxon>Lichtheimiaceae</taxon>
        <taxon>Lichtheimia</taxon>
    </lineage>
</organism>
<feature type="compositionally biased region" description="Polar residues" evidence="3">
    <location>
        <begin position="1"/>
        <end position="12"/>
    </location>
</feature>
<gene>
    <name evidence="5" type="ORF">LRAMOSA04696</name>
</gene>
<evidence type="ECO:0000256" key="1">
    <source>
        <dbReference type="ARBA" id="ARBA00022737"/>
    </source>
</evidence>
<dbReference type="OrthoDB" id="442947at2759"/>
<dbReference type="AlphaFoldDB" id="A0A077X0F2"/>
<keyword evidence="2" id="KW-0694">RNA-binding</keyword>
<feature type="domain" description="K Homology" evidence="4">
    <location>
        <begin position="243"/>
        <end position="314"/>
    </location>
</feature>
<protein>
    <recommendedName>
        <fullName evidence="4">K Homology domain-containing protein</fullName>
    </recommendedName>
</protein>
<dbReference type="SUPFAM" id="SSF54791">
    <property type="entry name" value="Eukaryotic type KH-domain (KH-domain type I)"/>
    <property type="match status" value="3"/>
</dbReference>
<dbReference type="CDD" id="cd22439">
    <property type="entry name" value="KH-I_PCBP_rpt3"/>
    <property type="match status" value="1"/>
</dbReference>
<dbReference type="Pfam" id="PF00013">
    <property type="entry name" value="KH_1"/>
    <property type="match status" value="3"/>
</dbReference>
<dbReference type="PANTHER" id="PTHR10288">
    <property type="entry name" value="KH DOMAIN CONTAINING RNA BINDING PROTEIN"/>
    <property type="match status" value="1"/>
</dbReference>
<name>A0A077X0F2_9FUNG</name>
<feature type="compositionally biased region" description="Low complexity" evidence="3">
    <location>
        <begin position="102"/>
        <end position="132"/>
    </location>
</feature>
<accession>A0A077X0F2</accession>
<dbReference type="SMART" id="SM00322">
    <property type="entry name" value="KH"/>
    <property type="match status" value="3"/>
</dbReference>
<sequence>MSSEVDMNGSPTDRSKRPRREDEDWDSDYERDGQDDRHPKRQAVPDPETKAPHFVGAADNDENDKNKAASRSRRKKWEEGSQDSDDEELQILLDDKPSTSVPASAPTTDTNNNNTSTSPTSSSAQASASALTTTPSVITAAPTNNMLGPDNELAPTPSNEVSISLRSLVSTKDAGVIIGRGGKNVSDIREISTARVTISDIVPGAYERILTVSGPVKAVAKAYSLVAEKILSEMPPPDDGQEQSLTIRLLIADNRMGTLIGRGGSVIRSIQEQSHARVNASEEPLPMSTERTVTIVGTTAAVQGAIYQIAEILAEHPERMGGNNTIPYRPQPQGVGARGAGYGAMPRTSSVAGGAGGGGSGPAAAVAAAAMNPYGAMMGHMGGMPMGSTNPQQLYYQAAAAAAYGAIPGVASGRQGDYGSMGGMMANPQAQQIFIPNEMVGCIIGKGGSKINEIRQLSGSHIKIADPHGNTNERLVTITGTPESNQMALYLLYSRLESEKGRLGLH</sequence>
<reference evidence="5" key="1">
    <citation type="journal article" date="2014" name="Genome Announc.">
        <title>De novo whole-genome sequence and genome annotation of Lichtheimia ramosa.</title>
        <authorList>
            <person name="Linde J."/>
            <person name="Schwartze V."/>
            <person name="Binder U."/>
            <person name="Lass-Florl C."/>
            <person name="Voigt K."/>
            <person name="Horn F."/>
        </authorList>
    </citation>
    <scope>NUCLEOTIDE SEQUENCE</scope>
    <source>
        <strain evidence="5">JMRC FSU:6197</strain>
    </source>
</reference>
<dbReference type="EMBL" id="LK023357">
    <property type="protein sequence ID" value="CDS12502.1"/>
    <property type="molecule type" value="Genomic_DNA"/>
</dbReference>
<evidence type="ECO:0000256" key="2">
    <source>
        <dbReference type="PROSITE-ProRule" id="PRU00117"/>
    </source>
</evidence>